<gene>
    <name evidence="16" type="ORF">EV696_10636</name>
</gene>
<evidence type="ECO:0000313" key="17">
    <source>
        <dbReference type="Proteomes" id="UP000295375"/>
    </source>
</evidence>
<evidence type="ECO:0000256" key="6">
    <source>
        <dbReference type="ARBA" id="ARBA00022500"/>
    </source>
</evidence>
<dbReference type="GO" id="GO:0071973">
    <property type="term" value="P:bacterial-type flagellum-dependent cell motility"/>
    <property type="evidence" value="ECO:0007669"/>
    <property type="project" value="InterPro"/>
</dbReference>
<dbReference type="InterPro" id="IPR011002">
    <property type="entry name" value="FliG_a-hlx"/>
</dbReference>
<keyword evidence="17" id="KW-1185">Reference proteome</keyword>
<evidence type="ECO:0000256" key="10">
    <source>
        <dbReference type="ARBA" id="ARBA00025598"/>
    </source>
</evidence>
<accession>A0A4R6UQV3</accession>
<evidence type="ECO:0000256" key="8">
    <source>
        <dbReference type="ARBA" id="ARBA00023136"/>
    </source>
</evidence>
<evidence type="ECO:0000256" key="1">
    <source>
        <dbReference type="ARBA" id="ARBA00004117"/>
    </source>
</evidence>
<dbReference type="FunFam" id="1.10.220.30:FF:000001">
    <property type="entry name" value="Flagellar motor switch protein FliG"/>
    <property type="match status" value="1"/>
</dbReference>
<dbReference type="GO" id="GO:0006935">
    <property type="term" value="P:chemotaxis"/>
    <property type="evidence" value="ECO:0007669"/>
    <property type="project" value="UniProtKB-KW"/>
</dbReference>
<dbReference type="InterPro" id="IPR023087">
    <property type="entry name" value="Flg_Motor_Flig_C"/>
</dbReference>
<feature type="domain" description="Flagellar motor switch protein FliG C-terminal" evidence="13">
    <location>
        <begin position="239"/>
        <end position="346"/>
    </location>
</feature>
<keyword evidence="16" id="KW-0282">Flagellum</keyword>
<keyword evidence="6 11" id="KW-0145">Chemotaxis</keyword>
<dbReference type="InterPro" id="IPR000090">
    <property type="entry name" value="Flg_Motor_Flig"/>
</dbReference>
<evidence type="ECO:0000256" key="3">
    <source>
        <dbReference type="ARBA" id="ARBA00010299"/>
    </source>
</evidence>
<keyword evidence="16" id="KW-0969">Cilium</keyword>
<keyword evidence="5 11" id="KW-1003">Cell membrane</keyword>
<evidence type="ECO:0000313" key="16">
    <source>
        <dbReference type="EMBL" id="TDQ48596.1"/>
    </source>
</evidence>
<dbReference type="PRINTS" id="PR00954">
    <property type="entry name" value="FLGMOTORFLIG"/>
</dbReference>
<dbReference type="InterPro" id="IPR028263">
    <property type="entry name" value="FliG_N"/>
</dbReference>
<organism evidence="16 17">
    <name type="scientific">Permianibacter aggregans</name>
    <dbReference type="NCBI Taxonomy" id="1510150"/>
    <lineage>
        <taxon>Bacteria</taxon>
        <taxon>Pseudomonadati</taxon>
        <taxon>Pseudomonadota</taxon>
        <taxon>Gammaproteobacteria</taxon>
        <taxon>Pseudomonadales</taxon>
        <taxon>Pseudomonadaceae</taxon>
        <taxon>Permianibacter</taxon>
    </lineage>
</organism>
<dbReference type="Pfam" id="PF01706">
    <property type="entry name" value="FliG_C"/>
    <property type="match status" value="1"/>
</dbReference>
<evidence type="ECO:0000256" key="7">
    <source>
        <dbReference type="ARBA" id="ARBA00022779"/>
    </source>
</evidence>
<evidence type="ECO:0000256" key="5">
    <source>
        <dbReference type="ARBA" id="ARBA00022475"/>
    </source>
</evidence>
<feature type="domain" description="Flagellar motor switch protein FliG middle" evidence="14">
    <location>
        <begin position="138"/>
        <end position="211"/>
    </location>
</feature>
<dbReference type="GO" id="GO:0005886">
    <property type="term" value="C:plasma membrane"/>
    <property type="evidence" value="ECO:0007669"/>
    <property type="project" value="UniProtKB-SubCell"/>
</dbReference>
<comment type="subcellular location">
    <subcellularLocation>
        <location evidence="1 11">Bacterial flagellum basal body</location>
    </subcellularLocation>
    <subcellularLocation>
        <location evidence="2 11">Cell inner membrane</location>
        <topology evidence="2 11">Peripheral membrane protein</topology>
        <orientation evidence="2 11">Cytoplasmic side</orientation>
    </subcellularLocation>
</comment>
<comment type="function">
    <text evidence="10 11">FliG is one of three proteins (FliG, FliN, FliM) that forms the rotor-mounted switch complex (C ring), located at the base of the basal body. This complex interacts with the CheY and CheZ chemotaxis proteins, in addition to contacting components of the motor that determine the direction of flagellar rotation.</text>
</comment>
<dbReference type="PIRSF" id="PIRSF003161">
    <property type="entry name" value="FliG"/>
    <property type="match status" value="1"/>
</dbReference>
<evidence type="ECO:0000256" key="9">
    <source>
        <dbReference type="ARBA" id="ARBA00023143"/>
    </source>
</evidence>
<keyword evidence="8 11" id="KW-0472">Membrane</keyword>
<dbReference type="Proteomes" id="UP000295375">
    <property type="component" value="Unassembled WGS sequence"/>
</dbReference>
<dbReference type="AlphaFoldDB" id="A0A4R6UQV3"/>
<comment type="caution">
    <text evidence="16">The sequence shown here is derived from an EMBL/GenBank/DDBJ whole genome shotgun (WGS) entry which is preliminary data.</text>
</comment>
<feature type="domain" description="Flagellar motor switch protein FliG N-terminal" evidence="15">
    <location>
        <begin position="28"/>
        <end position="128"/>
    </location>
</feature>
<dbReference type="PANTHER" id="PTHR30534">
    <property type="entry name" value="FLAGELLAR MOTOR SWITCH PROTEIN FLIG"/>
    <property type="match status" value="1"/>
</dbReference>
<evidence type="ECO:0000259" key="13">
    <source>
        <dbReference type="Pfam" id="PF01706"/>
    </source>
</evidence>
<dbReference type="EMBL" id="SNYM01000006">
    <property type="protein sequence ID" value="TDQ48596.1"/>
    <property type="molecule type" value="Genomic_DNA"/>
</dbReference>
<feature type="region of interest" description="Disordered" evidence="12">
    <location>
        <begin position="1"/>
        <end position="24"/>
    </location>
</feature>
<dbReference type="RefSeq" id="WP_133589701.1">
    <property type="nucleotide sequence ID" value="NZ_CP037953.1"/>
</dbReference>
<keyword evidence="11" id="KW-0997">Cell inner membrane</keyword>
<name>A0A4R6UQV3_9GAMM</name>
<evidence type="ECO:0000259" key="14">
    <source>
        <dbReference type="Pfam" id="PF14841"/>
    </source>
</evidence>
<dbReference type="Pfam" id="PF14841">
    <property type="entry name" value="FliG_M"/>
    <property type="match status" value="1"/>
</dbReference>
<evidence type="ECO:0000256" key="11">
    <source>
        <dbReference type="PIRNR" id="PIRNR003161"/>
    </source>
</evidence>
<evidence type="ECO:0000256" key="2">
    <source>
        <dbReference type="ARBA" id="ARBA00004515"/>
    </source>
</evidence>
<evidence type="ECO:0000256" key="12">
    <source>
        <dbReference type="SAM" id="MobiDB-lite"/>
    </source>
</evidence>
<keyword evidence="16" id="KW-0966">Cell projection</keyword>
<protein>
    <recommendedName>
        <fullName evidence="4 11">Flagellar motor switch protein FliG</fullName>
    </recommendedName>
</protein>
<dbReference type="OrthoDB" id="9780302at2"/>
<reference evidence="16 17" key="1">
    <citation type="submission" date="2019-03" db="EMBL/GenBank/DDBJ databases">
        <title>Genomic Encyclopedia of Type Strains, Phase IV (KMG-IV): sequencing the most valuable type-strain genomes for metagenomic binning, comparative biology and taxonomic classification.</title>
        <authorList>
            <person name="Goeker M."/>
        </authorList>
    </citation>
    <scope>NUCLEOTIDE SEQUENCE [LARGE SCALE GENOMIC DNA]</scope>
    <source>
        <strain evidence="16 17">DSM 103792</strain>
    </source>
</reference>
<dbReference type="GO" id="GO:0003774">
    <property type="term" value="F:cytoskeletal motor activity"/>
    <property type="evidence" value="ECO:0007669"/>
    <property type="project" value="InterPro"/>
</dbReference>
<keyword evidence="9 11" id="KW-0975">Bacterial flagellum</keyword>
<dbReference type="InterPro" id="IPR032779">
    <property type="entry name" value="FliG_M"/>
</dbReference>
<dbReference type="SUPFAM" id="SSF48029">
    <property type="entry name" value="FliG"/>
    <property type="match status" value="2"/>
</dbReference>
<dbReference type="NCBIfam" id="TIGR00207">
    <property type="entry name" value="fliG"/>
    <property type="match status" value="1"/>
</dbReference>
<evidence type="ECO:0000256" key="4">
    <source>
        <dbReference type="ARBA" id="ARBA00021870"/>
    </source>
</evidence>
<dbReference type="GO" id="GO:0009425">
    <property type="term" value="C:bacterial-type flagellum basal body"/>
    <property type="evidence" value="ECO:0007669"/>
    <property type="project" value="UniProtKB-SubCell"/>
</dbReference>
<sequence>MAESKALEKAGDKSAEGEKKSQELTRFSRTERAAILLLSMGEEAAAQVLKHMGPKEVQRLGLAMASVKNVERNDVDGVVGSFLGEVERQTGIGIGTEDYIRKTLRSALGTDKADALCDRILAGASTKGLDTLKWMDSRAVADLIRFEHPQIQTIVLAYLDPDQSAEILKMFPEKVRLDLSMRIASLESVQPAALQELNFIMERQLSGQTSSKSASLGGTKRTADIMNYLDGSVQSALMEQMKDVDEELAQRIQDLMFVFDNLMDVDDRGIQSLLREVSTDVLLLALKGADENLREKIFKNMSKRAAELMREDLESMGPVKLSDVENAQKEVLTVARRMADAGEIVLGGSGEAMI</sequence>
<proteinExistence type="inferred from homology"/>
<dbReference type="PANTHER" id="PTHR30534:SF0">
    <property type="entry name" value="FLAGELLAR MOTOR SWITCH PROTEIN FLIG"/>
    <property type="match status" value="1"/>
</dbReference>
<keyword evidence="7 11" id="KW-0283">Flagellar rotation</keyword>
<evidence type="ECO:0000259" key="15">
    <source>
        <dbReference type="Pfam" id="PF14842"/>
    </source>
</evidence>
<dbReference type="Gene3D" id="1.10.220.30">
    <property type="match status" value="3"/>
</dbReference>
<comment type="similarity">
    <text evidence="3 11">Belongs to the FliG family.</text>
</comment>
<dbReference type="Pfam" id="PF14842">
    <property type="entry name" value="FliG_N"/>
    <property type="match status" value="1"/>
</dbReference>